<dbReference type="EMBL" id="KZ155784">
    <property type="protein sequence ID" value="OUS46288.1"/>
    <property type="molecule type" value="Genomic_DNA"/>
</dbReference>
<gene>
    <name evidence="1" type="ORF">BE221DRAFT_75187</name>
</gene>
<dbReference type="AlphaFoldDB" id="A0A1Y5I9N4"/>
<evidence type="ECO:0000313" key="1">
    <source>
        <dbReference type="EMBL" id="OUS46288.1"/>
    </source>
</evidence>
<accession>A0A1Y5I9N4</accession>
<dbReference type="Proteomes" id="UP000195557">
    <property type="component" value="Unassembled WGS sequence"/>
</dbReference>
<proteinExistence type="predicted"/>
<organism evidence="1">
    <name type="scientific">Ostreococcus tauri</name>
    <name type="common">Marine green alga</name>
    <dbReference type="NCBI Taxonomy" id="70448"/>
    <lineage>
        <taxon>Eukaryota</taxon>
        <taxon>Viridiplantae</taxon>
        <taxon>Chlorophyta</taxon>
        <taxon>Mamiellophyceae</taxon>
        <taxon>Mamiellales</taxon>
        <taxon>Bathycoccaceae</taxon>
        <taxon>Ostreococcus</taxon>
    </lineage>
</organism>
<protein>
    <submittedName>
        <fullName evidence="1">Uncharacterized protein</fullName>
    </submittedName>
</protein>
<name>A0A1Y5I9N4_OSTTA</name>
<sequence length="215" mass="22867">MTRSETVSFATRLASITVGGNVTSSGLPSTSDAQNTSLFPILPSSFTLAARFPLASSVVPNPNIDAVVDVSDATNLPLGVTHQQSFASTSTSRVIIPNVRVPVLAASPSPPVPAYAFTNRASNASAIDIATSYLDDPSHTSLVHAARPSSHRAPVDATSTRAHIGNSLAIIRITSHSVGANARHRARRRWPIVDRARTPTRTEAHGRLRRRRAVR</sequence>
<reference evidence="1" key="1">
    <citation type="submission" date="2017-04" db="EMBL/GenBank/DDBJ databases">
        <title>Population genomics of picophytoplankton unveils novel chromosome hypervariability.</title>
        <authorList>
            <consortium name="DOE Joint Genome Institute"/>
            <person name="Blanc-Mathieu R."/>
            <person name="Krasovec M."/>
            <person name="Hebrard M."/>
            <person name="Yau S."/>
            <person name="Desgranges E."/>
            <person name="Martin J."/>
            <person name="Schackwitz W."/>
            <person name="Kuo A."/>
            <person name="Salin G."/>
            <person name="Donnadieu C."/>
            <person name="Desdevises Y."/>
            <person name="Sanchez-Ferandin S."/>
            <person name="Moreau H."/>
            <person name="Rivals E."/>
            <person name="Grigoriev I.V."/>
            <person name="Grimsley N."/>
            <person name="Eyre-Walker A."/>
            <person name="Piganeau G."/>
        </authorList>
    </citation>
    <scope>NUCLEOTIDE SEQUENCE [LARGE SCALE GENOMIC DNA]</scope>
    <source>
        <strain evidence="1">RCC 1115</strain>
    </source>
</reference>